<dbReference type="AlphaFoldDB" id="A0A0F9LI43"/>
<keyword evidence="1" id="KW-0472">Membrane</keyword>
<feature type="transmembrane region" description="Helical" evidence="1">
    <location>
        <begin position="21"/>
        <end position="42"/>
    </location>
</feature>
<evidence type="ECO:0000256" key="1">
    <source>
        <dbReference type="SAM" id="Phobius"/>
    </source>
</evidence>
<gene>
    <name evidence="2" type="ORF">LCGC14_1577130</name>
</gene>
<accession>A0A0F9LI43</accession>
<comment type="caution">
    <text evidence="2">The sequence shown here is derived from an EMBL/GenBank/DDBJ whole genome shotgun (WGS) entry which is preliminary data.</text>
</comment>
<name>A0A0F9LI43_9ZZZZ</name>
<organism evidence="2">
    <name type="scientific">marine sediment metagenome</name>
    <dbReference type="NCBI Taxonomy" id="412755"/>
    <lineage>
        <taxon>unclassified sequences</taxon>
        <taxon>metagenomes</taxon>
        <taxon>ecological metagenomes</taxon>
    </lineage>
</organism>
<reference evidence="2" key="1">
    <citation type="journal article" date="2015" name="Nature">
        <title>Complex archaea that bridge the gap between prokaryotes and eukaryotes.</title>
        <authorList>
            <person name="Spang A."/>
            <person name="Saw J.H."/>
            <person name="Jorgensen S.L."/>
            <person name="Zaremba-Niedzwiedzka K."/>
            <person name="Martijn J."/>
            <person name="Lind A.E."/>
            <person name="van Eijk R."/>
            <person name="Schleper C."/>
            <person name="Guy L."/>
            <person name="Ettema T.J."/>
        </authorList>
    </citation>
    <scope>NUCLEOTIDE SEQUENCE</scope>
</reference>
<keyword evidence="1" id="KW-0812">Transmembrane</keyword>
<dbReference type="EMBL" id="LAZR01012368">
    <property type="protein sequence ID" value="KKM27195.1"/>
    <property type="molecule type" value="Genomic_DNA"/>
</dbReference>
<proteinExistence type="predicted"/>
<evidence type="ECO:0000313" key="2">
    <source>
        <dbReference type="EMBL" id="KKM27195.1"/>
    </source>
</evidence>
<sequence length="44" mass="5263">MIFEEYMKDIEYIWDNARKAGYTYIATGMVVAFSIVWLYGWIFG</sequence>
<protein>
    <submittedName>
        <fullName evidence="2">Uncharacterized protein</fullName>
    </submittedName>
</protein>
<keyword evidence="1" id="KW-1133">Transmembrane helix</keyword>